<evidence type="ECO:0000313" key="1">
    <source>
        <dbReference type="EMBL" id="CAH6719197.1"/>
    </source>
</evidence>
<organism evidence="1 2">
    <name type="scientific">[Candida] jaroonii</name>
    <dbReference type="NCBI Taxonomy" id="467808"/>
    <lineage>
        <taxon>Eukaryota</taxon>
        <taxon>Fungi</taxon>
        <taxon>Dikarya</taxon>
        <taxon>Ascomycota</taxon>
        <taxon>Saccharomycotina</taxon>
        <taxon>Pichiomycetes</taxon>
        <taxon>Debaryomycetaceae</taxon>
        <taxon>Yamadazyma</taxon>
    </lineage>
</organism>
<comment type="caution">
    <text evidence="1">The sequence shown here is derived from an EMBL/GenBank/DDBJ whole genome shotgun (WGS) entry which is preliminary data.</text>
</comment>
<dbReference type="EMBL" id="CALSDN010000002">
    <property type="protein sequence ID" value="CAH6719197.1"/>
    <property type="molecule type" value="Genomic_DNA"/>
</dbReference>
<accession>A0ACA9Y2M8</accession>
<dbReference type="Proteomes" id="UP001152531">
    <property type="component" value="Unassembled WGS sequence"/>
</dbReference>
<proteinExistence type="predicted"/>
<protein>
    <submittedName>
        <fullName evidence="1">Uncharacterized protein</fullName>
    </submittedName>
</protein>
<name>A0ACA9Y2M8_9ASCO</name>
<keyword evidence="2" id="KW-1185">Reference proteome</keyword>
<gene>
    <name evidence="1" type="ORF">CLIB1444_02S03092</name>
</gene>
<evidence type="ECO:0000313" key="2">
    <source>
        <dbReference type="Proteomes" id="UP001152531"/>
    </source>
</evidence>
<reference evidence="1" key="1">
    <citation type="submission" date="2022-06" db="EMBL/GenBank/DDBJ databases">
        <authorList>
            <person name="Legras J.-L."/>
            <person name="Devillers H."/>
            <person name="Grondin C."/>
        </authorList>
    </citation>
    <scope>NUCLEOTIDE SEQUENCE</scope>
    <source>
        <strain evidence="1">CLIB 1444</strain>
    </source>
</reference>
<sequence length="756" mass="88416">MMFSFFKFFYFILCITGIELDYGPLHFKGSITPTKPTINDDFIIRNIVDELHSITNATDLNECISCKMRLLAGKSLAFTRPDLIPLVYSEWCLEMGYDETKCLINFGYPSINYSSEGNDFTQMIQLMNPEGLDGDLFCYFHDSKCHILPEMPKLSKVENLWPPKPRLYDSPKSSGEFFNVLHVSDLNLQTDYKTLSESNCSQSICCYPQSFNKEPPPSEYDYSPLLDPEVGLSFYDSTYENGHFQKGQFLDMYTGSNHLEVASPKWIPCHEFGSYNCDSPELLINNTLQIIRDFHENHLNFEFGIFTGGMMDHNEKLFTDKYQVLNTQLRGYNDIFNYLDTFPIFPTFGVRDNFPVNQLPQNSMDTVHNFQWQFDFLSDLWQELGWIDLRASKQIRYNKIGYSMITERGLKIISLNSNVWSAHNLYSFVDSLNFDPFGIWRFLTDELIDSEINEQRVWIISHLPPSRNSLPVPTKVFTKIIKRFSPKVIAAIFFGHNLNDEFNLIYGGDGTDKNLSNLINYALVGPSISPFKGNNPSWRYYSVDTESFEIINSFTYFTKLNYTFINSGAEPIWEFEYSARDAFDPENLWSVERNLDMEFWHHVGEKIRDLPEINQLYTRIQRRYSPFDDYDYDFNSSSILNNDNYCKVSSFTVFNQKECMLTNDQDDYIRPEASLTYIPIIKPYEPPEYELYSIPDPTQNSPEEYHDFQLPKSEPFVMDEPVDTIPLPIKKSSMRDRVHNKHKEVKKELFRRDVRS</sequence>